<evidence type="ECO:0000256" key="1">
    <source>
        <dbReference type="SAM" id="MobiDB-lite"/>
    </source>
</evidence>
<feature type="compositionally biased region" description="Basic and acidic residues" evidence="1">
    <location>
        <begin position="161"/>
        <end position="185"/>
    </location>
</feature>
<reference evidence="2 3" key="3">
    <citation type="journal article" date="2017" name="Mol. Plant Pathol.">
        <title>A gapless genome sequence of the fungus Botrytis cinerea.</title>
        <authorList>
            <person name="Van Kan J.A."/>
            <person name="Stassen J.H."/>
            <person name="Mosbach A."/>
            <person name="Van Der Lee T.A."/>
            <person name="Faino L."/>
            <person name="Farmer A.D."/>
            <person name="Papasotiriou D.G."/>
            <person name="Zhou S."/>
            <person name="Seidl M.F."/>
            <person name="Cottam E."/>
            <person name="Edel D."/>
            <person name="Hahn M."/>
            <person name="Schwartz D.C."/>
            <person name="Dietrich R.A."/>
            <person name="Widdison S."/>
            <person name="Scalliet G."/>
        </authorList>
    </citation>
    <scope>NUCLEOTIDE SEQUENCE [LARGE SCALE GENOMIC DNA]</scope>
    <source>
        <strain evidence="2 3">B05.10</strain>
    </source>
</reference>
<evidence type="ECO:0000313" key="2">
    <source>
        <dbReference type="EMBL" id="ATZ46683.1"/>
    </source>
</evidence>
<keyword evidence="3" id="KW-1185">Reference proteome</keyword>
<name>A0A384J830_BOTFB</name>
<dbReference type="OrthoDB" id="3517723at2759"/>
<dbReference type="EMBL" id="CP009806">
    <property type="protein sequence ID" value="ATZ46683.1"/>
    <property type="molecule type" value="Genomic_DNA"/>
</dbReference>
<accession>A0A384J830</accession>
<sequence>MGNGKWEVGIKIEIERLLAGESESIIKERKDSWERYHCRRGKHKTRSKSKLVLERPTELEVKTRDPFTRGRMGIHILSIGPYKCDYSAPNREMPRFVPPITVEFAESKIDDNPVQPMFDIEEDAGTYMLVGTWENVDMMELEESVKVRDGRVKEMSAGMEGGKEEANKESNAREEHEGKLDRRRN</sequence>
<feature type="region of interest" description="Disordered" evidence="1">
    <location>
        <begin position="149"/>
        <end position="185"/>
    </location>
</feature>
<reference evidence="2 3" key="1">
    <citation type="journal article" date="2011" name="PLoS Genet.">
        <title>Genomic analysis of the necrotrophic fungal pathogens Sclerotinia sclerotiorum and Botrytis cinerea.</title>
        <authorList>
            <person name="Amselem J."/>
            <person name="Cuomo C.A."/>
            <person name="van Kan J.A."/>
            <person name="Viaud M."/>
            <person name="Benito E.P."/>
            <person name="Couloux A."/>
            <person name="Coutinho P.M."/>
            <person name="de Vries R.P."/>
            <person name="Dyer P.S."/>
            <person name="Fillinger S."/>
            <person name="Fournier E."/>
            <person name="Gout L."/>
            <person name="Hahn M."/>
            <person name="Kohn L."/>
            <person name="Lapalu N."/>
            <person name="Plummer K.M."/>
            <person name="Pradier J.M."/>
            <person name="Quevillon E."/>
            <person name="Sharon A."/>
            <person name="Simon A."/>
            <person name="ten Have A."/>
            <person name="Tudzynski B."/>
            <person name="Tudzynski P."/>
            <person name="Wincker P."/>
            <person name="Andrew M."/>
            <person name="Anthouard V."/>
            <person name="Beever R.E."/>
            <person name="Beffa R."/>
            <person name="Benoit I."/>
            <person name="Bouzid O."/>
            <person name="Brault B."/>
            <person name="Chen Z."/>
            <person name="Choquer M."/>
            <person name="Collemare J."/>
            <person name="Cotton P."/>
            <person name="Danchin E.G."/>
            <person name="Da Silva C."/>
            <person name="Gautier A."/>
            <person name="Giraud C."/>
            <person name="Giraud T."/>
            <person name="Gonzalez C."/>
            <person name="Grossetete S."/>
            <person name="Guldener U."/>
            <person name="Henrissat B."/>
            <person name="Howlett B.J."/>
            <person name="Kodira C."/>
            <person name="Kretschmer M."/>
            <person name="Lappartient A."/>
            <person name="Leroch M."/>
            <person name="Levis C."/>
            <person name="Mauceli E."/>
            <person name="Neuveglise C."/>
            <person name="Oeser B."/>
            <person name="Pearson M."/>
            <person name="Poulain J."/>
            <person name="Poussereau N."/>
            <person name="Quesneville H."/>
            <person name="Rascle C."/>
            <person name="Schumacher J."/>
            <person name="Segurens B."/>
            <person name="Sexton A."/>
            <person name="Silva E."/>
            <person name="Sirven C."/>
            <person name="Soanes D.M."/>
            <person name="Talbot N.J."/>
            <person name="Templeton M."/>
            <person name="Yandava C."/>
            <person name="Yarden O."/>
            <person name="Zeng Q."/>
            <person name="Rollins J.A."/>
            <person name="Lebrun M.H."/>
            <person name="Dickman M."/>
        </authorList>
    </citation>
    <scope>NUCLEOTIDE SEQUENCE [LARGE SCALE GENOMIC DNA]</scope>
    <source>
        <strain evidence="2 3">B05.10</strain>
    </source>
</reference>
<dbReference type="Proteomes" id="UP000001798">
    <property type="component" value="Chromosome 2"/>
</dbReference>
<reference evidence="2 3" key="2">
    <citation type="journal article" date="2012" name="Eukaryot. Cell">
        <title>Genome update of Botrytis cinerea strains B05.10 and T4.</title>
        <authorList>
            <person name="Staats M."/>
            <person name="van Kan J.A."/>
        </authorList>
    </citation>
    <scope>NUCLEOTIDE SEQUENCE [LARGE SCALE GENOMIC DNA]</scope>
    <source>
        <strain evidence="2 3">B05.10</strain>
    </source>
</reference>
<organism evidence="2 3">
    <name type="scientific">Botryotinia fuckeliana (strain B05.10)</name>
    <name type="common">Noble rot fungus</name>
    <name type="synonym">Botrytis cinerea</name>
    <dbReference type="NCBI Taxonomy" id="332648"/>
    <lineage>
        <taxon>Eukaryota</taxon>
        <taxon>Fungi</taxon>
        <taxon>Dikarya</taxon>
        <taxon>Ascomycota</taxon>
        <taxon>Pezizomycotina</taxon>
        <taxon>Leotiomycetes</taxon>
        <taxon>Helotiales</taxon>
        <taxon>Sclerotiniaceae</taxon>
        <taxon>Botrytis</taxon>
    </lineage>
</organism>
<protein>
    <submittedName>
        <fullName evidence="2">Uncharacterized protein</fullName>
    </submittedName>
</protein>
<proteinExistence type="predicted"/>
<gene>
    <name evidence="2" type="ORF">BCIN_02g00650</name>
</gene>
<dbReference type="GeneID" id="5436464"/>
<dbReference type="VEuPathDB" id="FungiDB:Bcin02g00650"/>
<evidence type="ECO:0000313" key="3">
    <source>
        <dbReference type="Proteomes" id="UP000001798"/>
    </source>
</evidence>
<dbReference type="RefSeq" id="XP_024546833.1">
    <property type="nucleotide sequence ID" value="XM_024691063.1"/>
</dbReference>
<dbReference type="KEGG" id="bfu:BCIN_02g00650"/>
<dbReference type="AlphaFoldDB" id="A0A384J830"/>